<keyword evidence="2" id="KW-1185">Reference proteome</keyword>
<organism evidence="1 2">
    <name type="scientific">Marinobacter xiaoshiensis</name>
    <dbReference type="NCBI Taxonomy" id="3073652"/>
    <lineage>
        <taxon>Bacteria</taxon>
        <taxon>Pseudomonadati</taxon>
        <taxon>Pseudomonadota</taxon>
        <taxon>Gammaproteobacteria</taxon>
        <taxon>Pseudomonadales</taxon>
        <taxon>Marinobacteraceae</taxon>
        <taxon>Marinobacter</taxon>
    </lineage>
</organism>
<accession>A0ABU2HJE7</accession>
<proteinExistence type="predicted"/>
<evidence type="ECO:0000313" key="2">
    <source>
        <dbReference type="Proteomes" id="UP001267407"/>
    </source>
</evidence>
<name>A0ABU2HJE7_9GAMM</name>
<evidence type="ECO:0000313" key="1">
    <source>
        <dbReference type="EMBL" id="MDS1310736.1"/>
    </source>
</evidence>
<protein>
    <submittedName>
        <fullName evidence="1">Uncharacterized protein</fullName>
    </submittedName>
</protein>
<gene>
    <name evidence="1" type="ORF">RKA07_11610</name>
</gene>
<dbReference type="EMBL" id="JAVMBO010000016">
    <property type="protein sequence ID" value="MDS1310736.1"/>
    <property type="molecule type" value="Genomic_DNA"/>
</dbReference>
<sequence>MTDDDKQKSGVSSMSAFKARRGLRRLLDEYAASLPPPSSRFPYLIFLYPEDLAVDSRHLLFEQLNRRAHKFGQTLVITDVGFDRGGFYVNFDEIGSCDKDPDYDDLIDNWNAALK</sequence>
<dbReference type="Proteomes" id="UP001267407">
    <property type="component" value="Unassembled WGS sequence"/>
</dbReference>
<dbReference type="RefSeq" id="WP_310966377.1">
    <property type="nucleotide sequence ID" value="NZ_JAVMBO010000016.1"/>
</dbReference>
<reference evidence="1" key="1">
    <citation type="submission" date="2023-09" db="EMBL/GenBank/DDBJ databases">
        <title>Marinobacter sediminicola sp. nov. and Marinobacter maritimum sp. nov., isolated from marine sediment.</title>
        <authorList>
            <person name="An J."/>
        </authorList>
    </citation>
    <scope>NUCLEOTIDE SEQUENCE</scope>
    <source>
        <strain evidence="1">F60267</strain>
    </source>
</reference>
<comment type="caution">
    <text evidence="1">The sequence shown here is derived from an EMBL/GenBank/DDBJ whole genome shotgun (WGS) entry which is preliminary data.</text>
</comment>